<gene>
    <name evidence="1" type="ORF">CEXT_229631</name>
</gene>
<accession>A0AAV4PEJ9</accession>
<dbReference type="EMBL" id="BPLR01004541">
    <property type="protein sequence ID" value="GIX95605.1"/>
    <property type="molecule type" value="Genomic_DNA"/>
</dbReference>
<protein>
    <submittedName>
        <fullName evidence="1">Uncharacterized protein</fullName>
    </submittedName>
</protein>
<keyword evidence="2" id="KW-1185">Reference proteome</keyword>
<evidence type="ECO:0000313" key="2">
    <source>
        <dbReference type="Proteomes" id="UP001054945"/>
    </source>
</evidence>
<reference evidence="1 2" key="1">
    <citation type="submission" date="2021-06" db="EMBL/GenBank/DDBJ databases">
        <title>Caerostris extrusa draft genome.</title>
        <authorList>
            <person name="Kono N."/>
            <person name="Arakawa K."/>
        </authorList>
    </citation>
    <scope>NUCLEOTIDE SEQUENCE [LARGE SCALE GENOMIC DNA]</scope>
</reference>
<comment type="caution">
    <text evidence="1">The sequence shown here is derived from an EMBL/GenBank/DDBJ whole genome shotgun (WGS) entry which is preliminary data.</text>
</comment>
<name>A0AAV4PEJ9_CAEEX</name>
<sequence>MQFKKQHCNKRIVDNPCGRQTSSKKEPCKESCASSESSVKPLLFLKVKSLIFGLGFLKWNIFKNEWKILDKGMSYYTERFSYKLSREKNT</sequence>
<dbReference type="AlphaFoldDB" id="A0AAV4PEJ9"/>
<dbReference type="Proteomes" id="UP001054945">
    <property type="component" value="Unassembled WGS sequence"/>
</dbReference>
<proteinExistence type="predicted"/>
<evidence type="ECO:0000313" key="1">
    <source>
        <dbReference type="EMBL" id="GIX95605.1"/>
    </source>
</evidence>
<organism evidence="1 2">
    <name type="scientific">Caerostris extrusa</name>
    <name type="common">Bark spider</name>
    <name type="synonym">Caerostris bankana</name>
    <dbReference type="NCBI Taxonomy" id="172846"/>
    <lineage>
        <taxon>Eukaryota</taxon>
        <taxon>Metazoa</taxon>
        <taxon>Ecdysozoa</taxon>
        <taxon>Arthropoda</taxon>
        <taxon>Chelicerata</taxon>
        <taxon>Arachnida</taxon>
        <taxon>Araneae</taxon>
        <taxon>Araneomorphae</taxon>
        <taxon>Entelegynae</taxon>
        <taxon>Araneoidea</taxon>
        <taxon>Araneidae</taxon>
        <taxon>Caerostris</taxon>
    </lineage>
</organism>